<dbReference type="InterPro" id="IPR044751">
    <property type="entry name" value="Ion_transp-like_CBS"/>
</dbReference>
<organism evidence="4">
    <name type="scientific">human gut metagenome</name>
    <dbReference type="NCBI Taxonomy" id="408170"/>
    <lineage>
        <taxon>unclassified sequences</taxon>
        <taxon>metagenomes</taxon>
        <taxon>organismal metagenomes</taxon>
    </lineage>
</organism>
<gene>
    <name evidence="4" type="ORF">LEA_16457</name>
</gene>
<evidence type="ECO:0000313" key="4">
    <source>
        <dbReference type="EMBL" id="EKC53277.1"/>
    </source>
</evidence>
<dbReference type="Pfam" id="PF00571">
    <property type="entry name" value="CBS"/>
    <property type="match status" value="1"/>
</dbReference>
<reference evidence="4" key="1">
    <citation type="journal article" date="2013" name="Environ. Microbiol.">
        <title>Microbiota from the distal guts of lean and obese adolescents exhibit partial functional redundancy besides clear differences in community structure.</title>
        <authorList>
            <person name="Ferrer M."/>
            <person name="Ruiz A."/>
            <person name="Lanza F."/>
            <person name="Haange S.B."/>
            <person name="Oberbach A."/>
            <person name="Till H."/>
            <person name="Bargiela R."/>
            <person name="Campoy C."/>
            <person name="Segura M.T."/>
            <person name="Richter M."/>
            <person name="von Bergen M."/>
            <person name="Seifert J."/>
            <person name="Suarez A."/>
        </authorList>
    </citation>
    <scope>NUCLEOTIDE SEQUENCE</scope>
</reference>
<dbReference type="PROSITE" id="PS51371">
    <property type="entry name" value="CBS"/>
    <property type="match status" value="1"/>
</dbReference>
<evidence type="ECO:0000259" key="3">
    <source>
        <dbReference type="PROSITE" id="PS51371"/>
    </source>
</evidence>
<name>K1RXK8_9ZZZZ</name>
<dbReference type="EMBL" id="AJWY01011245">
    <property type="protein sequence ID" value="EKC53277.1"/>
    <property type="molecule type" value="Genomic_DNA"/>
</dbReference>
<keyword evidence="2" id="KW-0129">CBS domain</keyword>
<dbReference type="PANTHER" id="PTHR22777:SF17">
    <property type="entry name" value="UPF0053 PROTEIN SLL0260"/>
    <property type="match status" value="1"/>
</dbReference>
<dbReference type="Gene3D" id="3.90.1280.20">
    <property type="match status" value="1"/>
</dbReference>
<protein>
    <submittedName>
        <fullName evidence="4">Hemolysin</fullName>
    </submittedName>
</protein>
<evidence type="ECO:0000256" key="1">
    <source>
        <dbReference type="ARBA" id="ARBA00022737"/>
    </source>
</evidence>
<feature type="domain" description="CBS" evidence="3">
    <location>
        <begin position="67"/>
        <end position="129"/>
    </location>
</feature>
<comment type="caution">
    <text evidence="4">The sequence shown here is derived from an EMBL/GenBank/DDBJ whole genome shotgun (WGS) entry which is preliminary data.</text>
</comment>
<evidence type="ECO:0000256" key="2">
    <source>
        <dbReference type="ARBA" id="ARBA00023122"/>
    </source>
</evidence>
<feature type="non-terminal residue" evidence="4">
    <location>
        <position position="1"/>
    </location>
</feature>
<dbReference type="InterPro" id="IPR046342">
    <property type="entry name" value="CBS_dom_sf"/>
</dbReference>
<dbReference type="GO" id="GO:0005886">
    <property type="term" value="C:plasma membrane"/>
    <property type="evidence" value="ECO:0007669"/>
    <property type="project" value="TreeGrafter"/>
</dbReference>
<dbReference type="CDD" id="cd04590">
    <property type="entry name" value="CBS_pair_CorC_HlyC_assoc"/>
    <property type="match status" value="1"/>
</dbReference>
<dbReference type="PANTHER" id="PTHR22777">
    <property type="entry name" value="HEMOLYSIN-RELATED"/>
    <property type="match status" value="1"/>
</dbReference>
<keyword evidence="1" id="KW-0677">Repeat</keyword>
<dbReference type="AlphaFoldDB" id="K1RXK8"/>
<proteinExistence type="predicted"/>
<dbReference type="InterPro" id="IPR000644">
    <property type="entry name" value="CBS_dom"/>
</dbReference>
<dbReference type="Gene3D" id="3.10.580.10">
    <property type="entry name" value="CBS-domain"/>
    <property type="match status" value="1"/>
</dbReference>
<accession>K1RXK8</accession>
<sequence length="159" mass="18352">NWFLTVSTNAVLRIVGIDPHEKEEPVSEEDIVLMLDAGVDEGSLDHDDIKYIKNVFKLDKMTAEDVMTPRKSVISIPINADDDKIVNIIEEEGYSRIPVYEDNSDEIIGILHSCDYLLKRDEVNFNLKSILHEPVFVLKQYALMFYLKICRPTIIIWQL</sequence>
<dbReference type="SUPFAM" id="SSF54631">
    <property type="entry name" value="CBS-domain pair"/>
    <property type="match status" value="1"/>
</dbReference>